<evidence type="ECO:0000256" key="1">
    <source>
        <dbReference type="ARBA" id="ARBA00012417"/>
    </source>
</evidence>
<keyword evidence="4" id="KW-0548">Nucleotidyltransferase</keyword>
<dbReference type="RefSeq" id="WP_085282586.1">
    <property type="nucleotide sequence ID" value="NZ_FOBI01000001.1"/>
</dbReference>
<dbReference type="Gene3D" id="1.20.272.10">
    <property type="match status" value="1"/>
</dbReference>
<dbReference type="Gene3D" id="1.10.8.60">
    <property type="match status" value="1"/>
</dbReference>
<evidence type="ECO:0000256" key="7">
    <source>
        <dbReference type="ARBA" id="ARBA00034754"/>
    </source>
</evidence>
<evidence type="ECO:0000313" key="12">
    <source>
        <dbReference type="EMBL" id="SEK44514.1"/>
    </source>
</evidence>
<dbReference type="EMBL" id="FOBI01000001">
    <property type="protein sequence ID" value="SEK44514.1"/>
    <property type="molecule type" value="Genomic_DNA"/>
</dbReference>
<proteinExistence type="inferred from homology"/>
<dbReference type="InterPro" id="IPR032780">
    <property type="entry name" value="DNA_pol3_delt_C"/>
</dbReference>
<dbReference type="GO" id="GO:0003677">
    <property type="term" value="F:DNA binding"/>
    <property type="evidence" value="ECO:0007669"/>
    <property type="project" value="InterPro"/>
</dbReference>
<protein>
    <recommendedName>
        <fullName evidence="2 9">DNA polymerase III subunit delta</fullName>
        <ecNumber evidence="1 9">2.7.7.7</ecNumber>
    </recommendedName>
</protein>
<dbReference type="Pfam" id="PF14840">
    <property type="entry name" value="DNA_pol3_delt_C"/>
    <property type="match status" value="1"/>
</dbReference>
<name>A0A1H7H2K6_9GAMM</name>
<dbReference type="EC" id="2.7.7.7" evidence="1 9"/>
<organism evidence="12 13">
    <name type="scientific">Colwellia chukchiensis</name>
    <dbReference type="NCBI Taxonomy" id="641665"/>
    <lineage>
        <taxon>Bacteria</taxon>
        <taxon>Pseudomonadati</taxon>
        <taxon>Pseudomonadota</taxon>
        <taxon>Gammaproteobacteria</taxon>
        <taxon>Alteromonadales</taxon>
        <taxon>Colwelliaceae</taxon>
        <taxon>Colwellia</taxon>
    </lineage>
</organism>
<dbReference type="GO" id="GO:0006261">
    <property type="term" value="P:DNA-templated DNA replication"/>
    <property type="evidence" value="ECO:0007669"/>
    <property type="project" value="TreeGrafter"/>
</dbReference>
<evidence type="ECO:0000256" key="5">
    <source>
        <dbReference type="ARBA" id="ARBA00022705"/>
    </source>
</evidence>
<evidence type="ECO:0000256" key="9">
    <source>
        <dbReference type="NCBIfam" id="TIGR01128"/>
    </source>
</evidence>
<dbReference type="Pfam" id="PF06144">
    <property type="entry name" value="DNA_pol3_delta"/>
    <property type="match status" value="1"/>
</dbReference>
<dbReference type="NCBIfam" id="TIGR01128">
    <property type="entry name" value="holA"/>
    <property type="match status" value="1"/>
</dbReference>
<dbReference type="Proteomes" id="UP000199297">
    <property type="component" value="Unassembled WGS sequence"/>
</dbReference>
<accession>A0A1H7H2K6</accession>
<feature type="domain" description="DNA polymerase III delta N-terminal" evidence="10">
    <location>
        <begin position="21"/>
        <end position="136"/>
    </location>
</feature>
<dbReference type="InterPro" id="IPR005790">
    <property type="entry name" value="DNA_polIII_delta"/>
</dbReference>
<keyword evidence="13" id="KW-1185">Reference proteome</keyword>
<feature type="domain" description="DNA polymerase III subunit delta C-terminal" evidence="11">
    <location>
        <begin position="213"/>
        <end position="314"/>
    </location>
</feature>
<evidence type="ECO:0000256" key="2">
    <source>
        <dbReference type="ARBA" id="ARBA00017703"/>
    </source>
</evidence>
<dbReference type="AlphaFoldDB" id="A0A1H7H2K6"/>
<dbReference type="PANTHER" id="PTHR34388:SF1">
    <property type="entry name" value="DNA POLYMERASE III SUBUNIT DELTA"/>
    <property type="match status" value="1"/>
</dbReference>
<reference evidence="13" key="1">
    <citation type="submission" date="2016-10" db="EMBL/GenBank/DDBJ databases">
        <authorList>
            <person name="Varghese N."/>
            <person name="Submissions S."/>
        </authorList>
    </citation>
    <scope>NUCLEOTIDE SEQUENCE [LARGE SCALE GENOMIC DNA]</scope>
    <source>
        <strain evidence="13">CGMCC 1.9127</strain>
    </source>
</reference>
<keyword evidence="5" id="KW-0235">DNA replication</keyword>
<dbReference type="InterPro" id="IPR027417">
    <property type="entry name" value="P-loop_NTPase"/>
</dbReference>
<dbReference type="InterPro" id="IPR010372">
    <property type="entry name" value="DNA_pol3_delta_N"/>
</dbReference>
<dbReference type="CDD" id="cd18138">
    <property type="entry name" value="HLD_clamp_pol_III_delta"/>
    <property type="match status" value="1"/>
</dbReference>
<dbReference type="OrthoDB" id="9770982at2"/>
<evidence type="ECO:0000313" key="13">
    <source>
        <dbReference type="Proteomes" id="UP000199297"/>
    </source>
</evidence>
<keyword evidence="6" id="KW-0239">DNA-directed DNA polymerase</keyword>
<evidence type="ECO:0000259" key="11">
    <source>
        <dbReference type="Pfam" id="PF14840"/>
    </source>
</evidence>
<evidence type="ECO:0000256" key="6">
    <source>
        <dbReference type="ARBA" id="ARBA00022932"/>
    </source>
</evidence>
<comment type="similarity">
    <text evidence="7">Belongs to the DNA polymerase HolA subunit family.</text>
</comment>
<dbReference type="STRING" id="641665.GCA_002104455_00328"/>
<gene>
    <name evidence="12" type="ORF">SAMN05216262_101377</name>
</gene>
<evidence type="ECO:0000256" key="3">
    <source>
        <dbReference type="ARBA" id="ARBA00022679"/>
    </source>
</evidence>
<dbReference type="Gene3D" id="3.40.50.300">
    <property type="entry name" value="P-loop containing nucleotide triphosphate hydrolases"/>
    <property type="match status" value="1"/>
</dbReference>
<dbReference type="PANTHER" id="PTHR34388">
    <property type="entry name" value="DNA POLYMERASE III SUBUNIT DELTA"/>
    <property type="match status" value="1"/>
</dbReference>
<evidence type="ECO:0000256" key="8">
    <source>
        <dbReference type="ARBA" id="ARBA00049244"/>
    </source>
</evidence>
<dbReference type="InterPro" id="IPR008921">
    <property type="entry name" value="DNA_pol3_clamp-load_cplx_C"/>
</dbReference>
<dbReference type="SUPFAM" id="SSF52540">
    <property type="entry name" value="P-loop containing nucleoside triphosphate hydrolases"/>
    <property type="match status" value="1"/>
</dbReference>
<keyword evidence="3" id="KW-0808">Transferase</keyword>
<dbReference type="GO" id="GO:0009360">
    <property type="term" value="C:DNA polymerase III complex"/>
    <property type="evidence" value="ECO:0007669"/>
    <property type="project" value="UniProtKB-UniRule"/>
</dbReference>
<comment type="catalytic activity">
    <reaction evidence="8">
        <text>DNA(n) + a 2'-deoxyribonucleoside 5'-triphosphate = DNA(n+1) + diphosphate</text>
        <dbReference type="Rhea" id="RHEA:22508"/>
        <dbReference type="Rhea" id="RHEA-COMP:17339"/>
        <dbReference type="Rhea" id="RHEA-COMP:17340"/>
        <dbReference type="ChEBI" id="CHEBI:33019"/>
        <dbReference type="ChEBI" id="CHEBI:61560"/>
        <dbReference type="ChEBI" id="CHEBI:173112"/>
        <dbReference type="EC" id="2.7.7.7"/>
    </reaction>
</comment>
<dbReference type="GO" id="GO:0003887">
    <property type="term" value="F:DNA-directed DNA polymerase activity"/>
    <property type="evidence" value="ECO:0007669"/>
    <property type="project" value="UniProtKB-UniRule"/>
</dbReference>
<dbReference type="SUPFAM" id="SSF48019">
    <property type="entry name" value="post-AAA+ oligomerization domain-like"/>
    <property type="match status" value="1"/>
</dbReference>
<evidence type="ECO:0000256" key="4">
    <source>
        <dbReference type="ARBA" id="ARBA00022695"/>
    </source>
</evidence>
<evidence type="ECO:0000259" key="10">
    <source>
        <dbReference type="Pfam" id="PF06144"/>
    </source>
</evidence>
<sequence length="345" mass="39369">MRIYHNQLAQTLKQGFQPIWLVFGDEPWQKQDALAQIKSHAKHQGFAEIVRFSVDDKFNWQTLCQEYAAMSLFSSLRIIEVELTSNKIADAGVQALAQILSQLHQDVQLIMHGPKLDAASQNRKWFKSLAAQGCFLPIYDIEGKQFSQWLIKQARALQLNLTNEVIELLTELFAGNLSALAQELQKLAILYGQQTITIADVELLVINQAKFNPFQLTDTLLVGDLKKCLSMLGQMQHDGSTFASLVWFIQKEISQLYQMLTLQHQGRSQQEIFKQFRIWDKKKPLYQQALNNISLTNAEQALARLAQVDLLSKTSSDFNQHILLSDVLISLFHSQLSANFSLDYE</sequence>